<evidence type="ECO:0000313" key="10">
    <source>
        <dbReference type="EMBL" id="QSO48224.1"/>
    </source>
</evidence>
<feature type="compositionally biased region" description="Low complexity" evidence="7">
    <location>
        <begin position="119"/>
        <end position="143"/>
    </location>
</feature>
<dbReference type="EMBL" id="CP071182">
    <property type="protein sequence ID" value="QSO48224.1"/>
    <property type="molecule type" value="Genomic_DNA"/>
</dbReference>
<keyword evidence="11" id="KW-1185">Reference proteome</keyword>
<keyword evidence="4 6" id="KW-0450">Lipoyl</keyword>
<dbReference type="GO" id="GO:0031405">
    <property type="term" value="F:lipoic acid binding"/>
    <property type="evidence" value="ECO:0007669"/>
    <property type="project" value="TreeGrafter"/>
</dbReference>
<dbReference type="Pfam" id="PF00198">
    <property type="entry name" value="2-oxoacid_dh"/>
    <property type="match status" value="1"/>
</dbReference>
<dbReference type="PROSITE" id="PS51826">
    <property type="entry name" value="PSBD"/>
    <property type="match status" value="1"/>
</dbReference>
<dbReference type="Pfam" id="PF02817">
    <property type="entry name" value="E3_binding"/>
    <property type="match status" value="1"/>
</dbReference>
<keyword evidence="3 6" id="KW-0808">Transferase</keyword>
<keyword evidence="5 6" id="KW-0012">Acyltransferase</keyword>
<feature type="region of interest" description="Disordered" evidence="7">
    <location>
        <begin position="105"/>
        <end position="143"/>
    </location>
</feature>
<dbReference type="CDD" id="cd06849">
    <property type="entry name" value="lipoyl_domain"/>
    <property type="match status" value="1"/>
</dbReference>
<evidence type="ECO:0000256" key="1">
    <source>
        <dbReference type="ARBA" id="ARBA00001938"/>
    </source>
</evidence>
<dbReference type="Proteomes" id="UP000663505">
    <property type="component" value="Chromosome"/>
</dbReference>
<evidence type="ECO:0000259" key="9">
    <source>
        <dbReference type="PROSITE" id="PS51826"/>
    </source>
</evidence>
<dbReference type="AlphaFoldDB" id="A0A9X7W0S8"/>
<dbReference type="Gene3D" id="4.10.320.10">
    <property type="entry name" value="E3-binding domain"/>
    <property type="match status" value="1"/>
</dbReference>
<evidence type="ECO:0000256" key="7">
    <source>
        <dbReference type="SAM" id="MobiDB-lite"/>
    </source>
</evidence>
<gene>
    <name evidence="10" type="ORF">JZ786_04275</name>
</gene>
<evidence type="ECO:0000259" key="8">
    <source>
        <dbReference type="PROSITE" id="PS50968"/>
    </source>
</evidence>
<dbReference type="Gene3D" id="2.40.50.100">
    <property type="match status" value="1"/>
</dbReference>
<comment type="similarity">
    <text evidence="2 6">Belongs to the 2-oxoacid dehydrogenase family.</text>
</comment>
<feature type="domain" description="Lipoyl-binding" evidence="8">
    <location>
        <begin position="3"/>
        <end position="78"/>
    </location>
</feature>
<dbReference type="EC" id="2.3.1.-" evidence="6"/>
<sequence>MAIYELKLPELGEGLHEGRIAKWLVKPGDTIKEDDAVAEVENDKSMVELPSPVDGKVVNLVVEEGTTAVVGDILLTLEVAGEGNATTSAKEADSNTVAVQDAGYEHTADPSPEPMSPVTQQPAAQTGAASAQAAGTANAAGTTIPTEGDALASRAREVLATPGVRKFARESGIDIGRVKGTGANGKVTREDVEKFMQGGNQVTAATQAAVEGVNAASSAQAVEGAQTVLQTAPLTTADTVEERIPLSSIRKIIAQAMAKSAYTAPHVTVMDEVDVTELVQLRKELKPLGEERGVKVTYLPFIVKAMIAAIRKYPHLNASLDDERQELVVKHNYHIGIATDTERGLVVPVVRDADRKSMWTIAAEIADMAQRARTNKLGPTEMRGSTISITNIGSAGGMFFTPIINYPEVAILGVGRITEKPVMKNGEVVGAHMMALSLSFDHRIIDGVMGQNFVNEIKRLLENPRLLMMEV</sequence>
<evidence type="ECO:0000256" key="5">
    <source>
        <dbReference type="ARBA" id="ARBA00023315"/>
    </source>
</evidence>
<reference evidence="10 11" key="1">
    <citation type="submission" date="2021-02" db="EMBL/GenBank/DDBJ databases">
        <title>Alicyclobacillus curvatus sp. nov. and Alicyclobacillus mengziensis sp. nov., two acidophilic bacteria isolated from acid mine drainage.</title>
        <authorList>
            <person name="Huang Y."/>
        </authorList>
    </citation>
    <scope>NUCLEOTIDE SEQUENCE [LARGE SCALE GENOMIC DNA]</scope>
    <source>
        <strain evidence="10 11">S30H14</strain>
    </source>
</reference>
<name>A0A9X7W0S8_9BACL</name>
<dbReference type="InterPro" id="IPR011053">
    <property type="entry name" value="Single_hybrid_motif"/>
</dbReference>
<dbReference type="GO" id="GO:0005737">
    <property type="term" value="C:cytoplasm"/>
    <property type="evidence" value="ECO:0007669"/>
    <property type="project" value="TreeGrafter"/>
</dbReference>
<dbReference type="FunFam" id="3.30.559.10:FF:000007">
    <property type="entry name" value="Dihydrolipoamide acetyltransferase component of pyruvate dehydrogenase complex"/>
    <property type="match status" value="1"/>
</dbReference>
<dbReference type="SUPFAM" id="SSF47005">
    <property type="entry name" value="Peripheral subunit-binding domain of 2-oxo acid dehydrogenase complex"/>
    <property type="match status" value="1"/>
</dbReference>
<accession>A0A9X7W0S8</accession>
<feature type="domain" description="Peripheral subunit-binding (PSBD)" evidence="9">
    <location>
        <begin position="159"/>
        <end position="196"/>
    </location>
</feature>
<dbReference type="PROSITE" id="PS50968">
    <property type="entry name" value="BIOTINYL_LIPOYL"/>
    <property type="match status" value="1"/>
</dbReference>
<evidence type="ECO:0000256" key="6">
    <source>
        <dbReference type="RuleBase" id="RU003423"/>
    </source>
</evidence>
<dbReference type="InterPro" id="IPR050743">
    <property type="entry name" value="2-oxoacid_DH_E2_comp"/>
</dbReference>
<dbReference type="GO" id="GO:0016407">
    <property type="term" value="F:acetyltransferase activity"/>
    <property type="evidence" value="ECO:0007669"/>
    <property type="project" value="TreeGrafter"/>
</dbReference>
<dbReference type="PANTHER" id="PTHR43178">
    <property type="entry name" value="DIHYDROLIPOAMIDE ACETYLTRANSFERASE COMPONENT OF PYRUVATE DEHYDROGENASE COMPLEX"/>
    <property type="match status" value="1"/>
</dbReference>
<evidence type="ECO:0000256" key="4">
    <source>
        <dbReference type="ARBA" id="ARBA00022823"/>
    </source>
</evidence>
<proteinExistence type="inferred from homology"/>
<evidence type="ECO:0000313" key="11">
    <source>
        <dbReference type="Proteomes" id="UP000663505"/>
    </source>
</evidence>
<dbReference type="KEGG" id="afx:JZ786_04275"/>
<dbReference type="Gene3D" id="3.30.559.10">
    <property type="entry name" value="Chloramphenicol acetyltransferase-like domain"/>
    <property type="match status" value="1"/>
</dbReference>
<dbReference type="RefSeq" id="WP_206657560.1">
    <property type="nucleotide sequence ID" value="NZ_CP071182.1"/>
</dbReference>
<dbReference type="SUPFAM" id="SSF52777">
    <property type="entry name" value="CoA-dependent acyltransferases"/>
    <property type="match status" value="1"/>
</dbReference>
<evidence type="ECO:0000256" key="3">
    <source>
        <dbReference type="ARBA" id="ARBA00022679"/>
    </source>
</evidence>
<dbReference type="InterPro" id="IPR023213">
    <property type="entry name" value="CAT-like_dom_sf"/>
</dbReference>
<dbReference type="SUPFAM" id="SSF51230">
    <property type="entry name" value="Single hybrid motif"/>
    <property type="match status" value="1"/>
</dbReference>
<dbReference type="PANTHER" id="PTHR43178:SF5">
    <property type="entry name" value="LIPOAMIDE ACYLTRANSFERASE COMPONENT OF BRANCHED-CHAIN ALPHA-KETO ACID DEHYDROGENASE COMPLEX, MITOCHONDRIAL"/>
    <property type="match status" value="1"/>
</dbReference>
<comment type="cofactor">
    <cofactor evidence="1 6">
        <name>(R)-lipoate</name>
        <dbReference type="ChEBI" id="CHEBI:83088"/>
    </cofactor>
</comment>
<dbReference type="InterPro" id="IPR001078">
    <property type="entry name" value="2-oxoacid_DH_actylTfrase"/>
</dbReference>
<dbReference type="Pfam" id="PF00364">
    <property type="entry name" value="Biotin_lipoyl"/>
    <property type="match status" value="1"/>
</dbReference>
<evidence type="ECO:0000256" key="2">
    <source>
        <dbReference type="ARBA" id="ARBA00007317"/>
    </source>
</evidence>
<dbReference type="InterPro" id="IPR036625">
    <property type="entry name" value="E3-bd_dom_sf"/>
</dbReference>
<dbReference type="InterPro" id="IPR000089">
    <property type="entry name" value="Biotin_lipoyl"/>
</dbReference>
<organism evidence="10 11">
    <name type="scientific">Alicyclobacillus mengziensis</name>
    <dbReference type="NCBI Taxonomy" id="2931921"/>
    <lineage>
        <taxon>Bacteria</taxon>
        <taxon>Bacillati</taxon>
        <taxon>Bacillota</taxon>
        <taxon>Bacilli</taxon>
        <taxon>Bacillales</taxon>
        <taxon>Alicyclobacillaceae</taxon>
        <taxon>Alicyclobacillus</taxon>
    </lineage>
</organism>
<protein>
    <recommendedName>
        <fullName evidence="6">Dihydrolipoamide acetyltransferase component of pyruvate dehydrogenase complex</fullName>
        <ecNumber evidence="6">2.3.1.-</ecNumber>
    </recommendedName>
</protein>
<dbReference type="InterPro" id="IPR004167">
    <property type="entry name" value="PSBD"/>
</dbReference>